<dbReference type="PROSITE" id="PS50005">
    <property type="entry name" value="TPR"/>
    <property type="match status" value="1"/>
</dbReference>
<dbReference type="Gene3D" id="1.25.40.10">
    <property type="entry name" value="Tetratricopeptide repeat domain"/>
    <property type="match status" value="1"/>
</dbReference>
<accession>A0ABQ6FD26</accession>
<evidence type="ECO:0000256" key="1">
    <source>
        <dbReference type="PROSITE-ProRule" id="PRU00339"/>
    </source>
</evidence>
<dbReference type="SUPFAM" id="SSF48452">
    <property type="entry name" value="TPR-like"/>
    <property type="match status" value="1"/>
</dbReference>
<comment type="caution">
    <text evidence="2">The sequence shown here is derived from an EMBL/GenBank/DDBJ whole genome shotgun (WGS) entry which is preliminary data.</text>
</comment>
<keyword evidence="3" id="KW-1185">Reference proteome</keyword>
<dbReference type="InterPro" id="IPR046880">
    <property type="entry name" value="TPR-S"/>
</dbReference>
<proteinExistence type="predicted"/>
<dbReference type="InterPro" id="IPR011990">
    <property type="entry name" value="TPR-like_helical_dom_sf"/>
</dbReference>
<dbReference type="RefSeq" id="WP_284188423.1">
    <property type="nucleotide sequence ID" value="NZ_BSPX01000041.1"/>
</dbReference>
<gene>
    <name evidence="2" type="ORF">GCM10007933_26670</name>
</gene>
<reference evidence="3" key="1">
    <citation type="journal article" date="2019" name="Int. J. Syst. Evol. Microbiol.">
        <title>The Global Catalogue of Microorganisms (GCM) 10K type strain sequencing project: providing services to taxonomists for standard genome sequencing and annotation.</title>
        <authorList>
            <consortium name="The Broad Institute Genomics Platform"/>
            <consortium name="The Broad Institute Genome Sequencing Center for Infectious Disease"/>
            <person name="Wu L."/>
            <person name="Ma J."/>
        </authorList>
    </citation>
    <scope>NUCLEOTIDE SEQUENCE [LARGE SCALE GENOMIC DNA]</scope>
    <source>
        <strain evidence="3">NBRC 102407</strain>
    </source>
</reference>
<sequence length="661" mass="73199">MKLHAFVAMPFGTKADPDGKLIYFNRIYDELLRPALENAGLDVIRADEEQRAGDIRVDMFQELLMADLVLVDLTLDNPNVWYELGVRHALRARGVVLTLGPRGTKPFDIYTDRKLGYHLKDGAPDPDFLTADIDALAEMTAETLAAGPERIVSPVYSLLPNLTEPDWKSLRAGAAREFWRHYDDWSTWIERARKAERPEDILVLAEEAPVTALRVEARLLAGKALMKGRHFNFALEQFEAACRFDPTNLEAARNRGMCLQRIGRADDARAIYKKILADHPREVETWALLGRLDKDAWVEAWNRDGSTPEQKRSDAGYEDALLLTAIESYVTAFRAAPGHYYSGINALTLIHLYRDLTGQPSPYDAQLDCMAGGVSWATGCELLANNNYWGRATLGDLAVLDGDAATVTRAYKEAIALADKDWFSLDSTLGQLRLLQSIGFAPDRVAAGIATFERALGRLQKPAESWKPEKVFLFSGHMIDAPDRKQPRFPSDKEPIAAAAIAKALDDLGATAADLALTQGASGGDILFAEAAIARGMKVQLLLPLPEPEFITASVLPATNGDDWRKRFLALRDNPLCQPPRVMPDELGPLPCDSHGNALNAFERCNLWLLNSALACGIQRTRFICLWNGAGGDGPGGTQHLVEEVKRRTGQVTWLDTRKMW</sequence>
<keyword evidence="1" id="KW-0802">TPR repeat</keyword>
<dbReference type="Pfam" id="PF20308">
    <property type="entry name" value="TPR-S"/>
    <property type="match status" value="1"/>
</dbReference>
<name>A0ABQ6FD26_9RHOO</name>
<dbReference type="EMBL" id="BSPX01000041">
    <property type="protein sequence ID" value="GLT23204.1"/>
    <property type="molecule type" value="Genomic_DNA"/>
</dbReference>
<evidence type="ECO:0000313" key="2">
    <source>
        <dbReference type="EMBL" id="GLT23204.1"/>
    </source>
</evidence>
<evidence type="ECO:0008006" key="4">
    <source>
        <dbReference type="Google" id="ProtNLM"/>
    </source>
</evidence>
<protein>
    <recommendedName>
        <fullName evidence="4">Tetratricopeptide repeat protein</fullName>
    </recommendedName>
</protein>
<dbReference type="InterPro" id="IPR019734">
    <property type="entry name" value="TPR_rpt"/>
</dbReference>
<organism evidence="2 3">
    <name type="scientific">Zoogloea oryzae</name>
    <dbReference type="NCBI Taxonomy" id="310767"/>
    <lineage>
        <taxon>Bacteria</taxon>
        <taxon>Pseudomonadati</taxon>
        <taxon>Pseudomonadota</taxon>
        <taxon>Betaproteobacteria</taxon>
        <taxon>Rhodocyclales</taxon>
        <taxon>Zoogloeaceae</taxon>
        <taxon>Zoogloea</taxon>
    </lineage>
</organism>
<evidence type="ECO:0000313" key="3">
    <source>
        <dbReference type="Proteomes" id="UP001157167"/>
    </source>
</evidence>
<feature type="repeat" description="TPR" evidence="1">
    <location>
        <begin position="215"/>
        <end position="248"/>
    </location>
</feature>
<dbReference type="Proteomes" id="UP001157167">
    <property type="component" value="Unassembled WGS sequence"/>
</dbReference>